<organism evidence="12 13">
    <name type="scientific">Actinocatenispora sera</name>
    <dbReference type="NCBI Taxonomy" id="390989"/>
    <lineage>
        <taxon>Bacteria</taxon>
        <taxon>Bacillati</taxon>
        <taxon>Actinomycetota</taxon>
        <taxon>Actinomycetes</taxon>
        <taxon>Micromonosporales</taxon>
        <taxon>Micromonosporaceae</taxon>
        <taxon>Actinocatenispora</taxon>
    </lineage>
</organism>
<dbReference type="GO" id="GO:0046872">
    <property type="term" value="F:metal ion binding"/>
    <property type="evidence" value="ECO:0007669"/>
    <property type="project" value="UniProtKB-KW"/>
</dbReference>
<dbReference type="GO" id="GO:0032196">
    <property type="term" value="P:transposition"/>
    <property type="evidence" value="ECO:0007669"/>
    <property type="project" value="UniProtKB-KW"/>
</dbReference>
<feature type="region of interest" description="Disordered" evidence="8">
    <location>
        <begin position="372"/>
        <end position="394"/>
    </location>
</feature>
<evidence type="ECO:0000259" key="10">
    <source>
        <dbReference type="Pfam" id="PF07282"/>
    </source>
</evidence>
<feature type="domain" description="Cas12f1-like TNB" evidence="10">
    <location>
        <begin position="298"/>
        <end position="364"/>
    </location>
</feature>
<gene>
    <name evidence="12" type="ORF">Asera_12520</name>
</gene>
<comment type="similarity">
    <text evidence="2">In the N-terminal section; belongs to the transposase 2 family.</text>
</comment>
<evidence type="ECO:0000313" key="13">
    <source>
        <dbReference type="Proteomes" id="UP000680750"/>
    </source>
</evidence>
<keyword evidence="6" id="KW-0238">DNA-binding</keyword>
<dbReference type="RefSeq" id="WP_030445378.1">
    <property type="nucleotide sequence ID" value="NZ_AP023354.1"/>
</dbReference>
<dbReference type="PANTHER" id="PTHR30405">
    <property type="entry name" value="TRANSPOSASE"/>
    <property type="match status" value="1"/>
</dbReference>
<protein>
    <submittedName>
        <fullName evidence="12">Transposase</fullName>
    </submittedName>
</protein>
<evidence type="ECO:0000256" key="5">
    <source>
        <dbReference type="ARBA" id="ARBA00022833"/>
    </source>
</evidence>
<evidence type="ECO:0000256" key="3">
    <source>
        <dbReference type="ARBA" id="ARBA00022578"/>
    </source>
</evidence>
<dbReference type="InterPro" id="IPR051399">
    <property type="entry name" value="RNA-guided_DNA_endo/Transpos"/>
</dbReference>
<reference evidence="12" key="1">
    <citation type="submission" date="2020-08" db="EMBL/GenBank/DDBJ databases">
        <title>Whole genome shotgun sequence of Actinocatenispora sera NBRC 101916.</title>
        <authorList>
            <person name="Komaki H."/>
            <person name="Tamura T."/>
        </authorList>
    </citation>
    <scope>NUCLEOTIDE SEQUENCE</scope>
    <source>
        <strain evidence="12">NBRC 101916</strain>
    </source>
</reference>
<evidence type="ECO:0000256" key="8">
    <source>
        <dbReference type="SAM" id="MobiDB-lite"/>
    </source>
</evidence>
<accession>A0A810KVS0</accession>
<dbReference type="NCBIfam" id="NF040570">
    <property type="entry name" value="guided_TnpB"/>
    <property type="match status" value="1"/>
</dbReference>
<sequence length="411" mass="45480">MQLRYQFRVYPTPGQQIALARAFGCARVVYNDALRARQQAREAGLPYLSDAELSKRIITEAKATPERAWLGDVSAVVLQQALADLNAAFRNFFASVTGRRNGRKLAPPRFRSRKDHRQAIRFTKNSRFRLLDNGRLRLPKIGDLAVRWSRKLPSAPSSVAVIKDPAGRYFASLVVTTADDETLPPVESQVGIDLGLTHFAVLSDGRKIASPKFLRRAERKLRKVQRALSRKAKGSNNRKKAVVRVAKAHAKVADARRDHHHKLSTTIIGDNQAVYVEDLCVAGLSRTRLAKSVHDAGWAQFTAMLEYKAARYGRSFGRVGRWFPSTRMCSTCGVVSERKPLHMRSWTCLCGAVHDRDINAAINVLAAGQADNSNDRGAQVRPASVPAQRREAVTHPGAACSMRSVEGISAL</sequence>
<dbReference type="InterPro" id="IPR001959">
    <property type="entry name" value="Transposase"/>
</dbReference>
<dbReference type="AlphaFoldDB" id="A0A810KVS0"/>
<keyword evidence="5" id="KW-0862">Zinc</keyword>
<dbReference type="KEGG" id="aser:Asera_12520"/>
<dbReference type="Pfam" id="PF07282">
    <property type="entry name" value="Cas12f1-like_TNB"/>
    <property type="match status" value="1"/>
</dbReference>
<evidence type="ECO:0000259" key="9">
    <source>
        <dbReference type="Pfam" id="PF01385"/>
    </source>
</evidence>
<dbReference type="InterPro" id="IPR010095">
    <property type="entry name" value="Cas12f1-like_TNB"/>
</dbReference>
<evidence type="ECO:0000256" key="4">
    <source>
        <dbReference type="ARBA" id="ARBA00022723"/>
    </source>
</evidence>
<feature type="domain" description="Transposase putative helix-turn-helix" evidence="11">
    <location>
        <begin position="1"/>
        <end position="44"/>
    </location>
</feature>
<name>A0A810KVS0_9ACTN</name>
<evidence type="ECO:0000313" key="12">
    <source>
        <dbReference type="EMBL" id="BCJ27144.1"/>
    </source>
</evidence>
<evidence type="ECO:0000256" key="2">
    <source>
        <dbReference type="ARBA" id="ARBA00011044"/>
    </source>
</evidence>
<keyword evidence="13" id="KW-1185">Reference proteome</keyword>
<dbReference type="Pfam" id="PF01385">
    <property type="entry name" value="OrfB_IS605"/>
    <property type="match status" value="1"/>
</dbReference>
<dbReference type="OrthoDB" id="6230307at2"/>
<feature type="domain" description="Probable transposase IS891/IS1136/IS1341" evidence="9">
    <location>
        <begin position="173"/>
        <end position="286"/>
    </location>
</feature>
<evidence type="ECO:0000256" key="1">
    <source>
        <dbReference type="ARBA" id="ARBA00008761"/>
    </source>
</evidence>
<evidence type="ECO:0000256" key="7">
    <source>
        <dbReference type="ARBA" id="ARBA00023172"/>
    </source>
</evidence>
<keyword evidence="4" id="KW-0479">Metal-binding</keyword>
<comment type="similarity">
    <text evidence="1">In the C-terminal section; belongs to the transposase 35 family.</text>
</comment>
<dbReference type="EMBL" id="AP023354">
    <property type="protein sequence ID" value="BCJ27144.1"/>
    <property type="molecule type" value="Genomic_DNA"/>
</dbReference>
<proteinExistence type="inferred from homology"/>
<keyword evidence="7" id="KW-0233">DNA recombination</keyword>
<dbReference type="Pfam" id="PF12323">
    <property type="entry name" value="HTH_OrfB_IS605"/>
    <property type="match status" value="1"/>
</dbReference>
<keyword evidence="3" id="KW-0815">Transposition</keyword>
<dbReference type="InterPro" id="IPR021027">
    <property type="entry name" value="Transposase_put_HTH"/>
</dbReference>
<dbReference type="GO" id="GO:0003677">
    <property type="term" value="F:DNA binding"/>
    <property type="evidence" value="ECO:0007669"/>
    <property type="project" value="UniProtKB-KW"/>
</dbReference>
<evidence type="ECO:0000259" key="11">
    <source>
        <dbReference type="Pfam" id="PF12323"/>
    </source>
</evidence>
<dbReference type="Proteomes" id="UP000680750">
    <property type="component" value="Chromosome"/>
</dbReference>
<evidence type="ECO:0000256" key="6">
    <source>
        <dbReference type="ARBA" id="ARBA00023125"/>
    </source>
</evidence>
<dbReference type="PANTHER" id="PTHR30405:SF25">
    <property type="entry name" value="RNA-GUIDED DNA ENDONUCLEASE INSQ-RELATED"/>
    <property type="match status" value="1"/>
</dbReference>
<dbReference type="GO" id="GO:0006310">
    <property type="term" value="P:DNA recombination"/>
    <property type="evidence" value="ECO:0007669"/>
    <property type="project" value="UniProtKB-KW"/>
</dbReference>